<dbReference type="InterPro" id="IPR048747">
    <property type="entry name" value="CCDC93_N"/>
</dbReference>
<reference evidence="7" key="1">
    <citation type="journal article" date="2009" name="Nature">
        <title>Genome sequence and analysis of the Irish potato famine pathogen Phytophthora infestans.</title>
        <authorList>
            <consortium name="The Broad Institute Genome Sequencing Platform"/>
            <person name="Haas B.J."/>
            <person name="Kamoun S."/>
            <person name="Zody M.C."/>
            <person name="Jiang R.H."/>
            <person name="Handsaker R.E."/>
            <person name="Cano L.M."/>
            <person name="Grabherr M."/>
            <person name="Kodira C.D."/>
            <person name="Raffaele S."/>
            <person name="Torto-Alalibo T."/>
            <person name="Bozkurt T.O."/>
            <person name="Ah-Fong A.M."/>
            <person name="Alvarado L."/>
            <person name="Anderson V.L."/>
            <person name="Armstrong M.R."/>
            <person name="Avrova A."/>
            <person name="Baxter L."/>
            <person name="Beynon J."/>
            <person name="Boevink P.C."/>
            <person name="Bollmann S.R."/>
            <person name="Bos J.I."/>
            <person name="Bulone V."/>
            <person name="Cai G."/>
            <person name="Cakir C."/>
            <person name="Carrington J.C."/>
            <person name="Chawner M."/>
            <person name="Conti L."/>
            <person name="Costanzo S."/>
            <person name="Ewan R."/>
            <person name="Fahlgren N."/>
            <person name="Fischbach M.A."/>
            <person name="Fugelstad J."/>
            <person name="Gilroy E.M."/>
            <person name="Gnerre S."/>
            <person name="Green P.J."/>
            <person name="Grenville-Briggs L.J."/>
            <person name="Griffith J."/>
            <person name="Grunwald N.J."/>
            <person name="Horn K."/>
            <person name="Horner N.R."/>
            <person name="Hu C.H."/>
            <person name="Huitema E."/>
            <person name="Jeong D.H."/>
            <person name="Jones A.M."/>
            <person name="Jones J.D."/>
            <person name="Jones R.W."/>
            <person name="Karlsson E.K."/>
            <person name="Kunjeti S.G."/>
            <person name="Lamour K."/>
            <person name="Liu Z."/>
            <person name="Ma L."/>
            <person name="Maclean D."/>
            <person name="Chibucos M.C."/>
            <person name="McDonald H."/>
            <person name="McWalters J."/>
            <person name="Meijer H.J."/>
            <person name="Morgan W."/>
            <person name="Morris P.F."/>
            <person name="Munro C.A."/>
            <person name="O'Neill K."/>
            <person name="Ospina-Giraldo M."/>
            <person name="Pinzon A."/>
            <person name="Pritchard L."/>
            <person name="Ramsahoye B."/>
            <person name="Ren Q."/>
            <person name="Restrepo S."/>
            <person name="Roy S."/>
            <person name="Sadanandom A."/>
            <person name="Savidor A."/>
            <person name="Schornack S."/>
            <person name="Schwartz D.C."/>
            <person name="Schumann U.D."/>
            <person name="Schwessinger B."/>
            <person name="Seyer L."/>
            <person name="Sharpe T."/>
            <person name="Silvar C."/>
            <person name="Song J."/>
            <person name="Studholme D.J."/>
            <person name="Sykes S."/>
            <person name="Thines M."/>
            <person name="van de Vondervoort P.J."/>
            <person name="Phuntumart V."/>
            <person name="Wawra S."/>
            <person name="Weide R."/>
            <person name="Win J."/>
            <person name="Young C."/>
            <person name="Zhou S."/>
            <person name="Fry W."/>
            <person name="Meyers B.C."/>
            <person name="van West P."/>
            <person name="Ristaino J."/>
            <person name="Govers F."/>
            <person name="Birch P.R."/>
            <person name="Whisson S.C."/>
            <person name="Judelson H.S."/>
            <person name="Nusbaum C."/>
        </authorList>
    </citation>
    <scope>NUCLEOTIDE SEQUENCE [LARGE SCALE GENOMIC DNA]</scope>
    <source>
        <strain evidence="7">T30-4</strain>
    </source>
</reference>
<dbReference type="STRING" id="403677.D0N0G3"/>
<dbReference type="GeneID" id="9479479"/>
<feature type="domain" description="CCDC93 coiled-coil" evidence="4">
    <location>
        <begin position="190"/>
        <end position="606"/>
    </location>
</feature>
<dbReference type="HOGENOM" id="CLU_016588_0_0_1"/>
<gene>
    <name evidence="6" type="ORF">PITG_04061</name>
</gene>
<evidence type="ECO:0000256" key="2">
    <source>
        <dbReference type="ARBA" id="ARBA00023054"/>
    </source>
</evidence>
<evidence type="ECO:0000313" key="6">
    <source>
        <dbReference type="EMBL" id="EEY67126.1"/>
    </source>
</evidence>
<dbReference type="PANTHER" id="PTHR16441:SF0">
    <property type="entry name" value="COILED-COIL DOMAIN-CONTAINING PROTEIN 93"/>
    <property type="match status" value="1"/>
</dbReference>
<accession>D0N0G3</accession>
<dbReference type="PANTHER" id="PTHR16441">
    <property type="entry name" value="FIDIPIDINE"/>
    <property type="match status" value="1"/>
</dbReference>
<evidence type="ECO:0000313" key="7">
    <source>
        <dbReference type="Proteomes" id="UP000006643"/>
    </source>
</evidence>
<keyword evidence="2 3" id="KW-0175">Coiled coil</keyword>
<name>D0N0G3_PHYIT</name>
<dbReference type="EMBL" id="DS028122">
    <property type="protein sequence ID" value="EEY67126.1"/>
    <property type="molecule type" value="Genomic_DNA"/>
</dbReference>
<dbReference type="InParanoid" id="D0N0G3"/>
<sequence>MFSSTWASSAPSAPTAPQALLDPYDLAEEYGAEAAAKLSRSLQCLETAGFPKAHVNSYSAFDRVLSGITWLLQRIVKREDAEKGRVQWDVLFQSHDKMKPRLGLAQEAVRCIEALSYTCPVCIQPHQLLLQDFGDIETVQKLVLWLIEEENETQHLHKIRRERAYLQAMSPQQERKLVTPLKKEVQFLMDAYAPKRRWQYVAAEGEIEENEDALIQRCLLEYGERVTVATDEEPMIETKPEGKYQVAFLAQIASQAAAVAVSGAKPKGGSMRGLRRTKKSDPHFDRQYQKAMKQAKEEQQTLLNQRREREAMLLQNVEHELQVQQLIEEKKTLDDQTKESTVRAAALDEALSACKQQLTEVEAQTPKDEDAQAHLIKLRQLVMKNETLKREKNEFQTKCRLELEALKERVEKLKLQVAEDASNQDEEAQRLNEIEQMHAQMAQKHRDMMVVAAKQTRALHLTMKQIDEIPTRIELVQYEKRFLELYDEVALTLDETRKYYCVYNTLKTTHDFLEKEISLINSINDNFGVAMGSKTATQAFFMQIDNIIQNVQGTVTKQQNARDDHQGSVETLDSKYQLLLEQERMYVNAIREFQKECEKNEKLVAQLTQQ</sequence>
<evidence type="ECO:0000259" key="4">
    <source>
        <dbReference type="Pfam" id="PF09762"/>
    </source>
</evidence>
<dbReference type="OMA" id="YERQEAP"/>
<dbReference type="VEuPathDB" id="FungiDB:PITG_04061"/>
<dbReference type="OrthoDB" id="16092at2759"/>
<dbReference type="Pfam" id="PF09762">
    <property type="entry name" value="CCDC93_CC"/>
    <property type="match status" value="1"/>
</dbReference>
<dbReference type="AlphaFoldDB" id="D0N0G3"/>
<dbReference type="eggNOG" id="KOG2701">
    <property type="taxonomic scope" value="Eukaryota"/>
</dbReference>
<keyword evidence="7" id="KW-1185">Reference proteome</keyword>
<dbReference type="GO" id="GO:0006893">
    <property type="term" value="P:Golgi to plasma membrane transport"/>
    <property type="evidence" value="ECO:0007669"/>
    <property type="project" value="TreeGrafter"/>
</dbReference>
<dbReference type="Proteomes" id="UP000006643">
    <property type="component" value="Unassembled WGS sequence"/>
</dbReference>
<organism evidence="6 7">
    <name type="scientific">Phytophthora infestans (strain T30-4)</name>
    <name type="common">Potato late blight agent</name>
    <dbReference type="NCBI Taxonomy" id="403677"/>
    <lineage>
        <taxon>Eukaryota</taxon>
        <taxon>Sar</taxon>
        <taxon>Stramenopiles</taxon>
        <taxon>Oomycota</taxon>
        <taxon>Peronosporomycetes</taxon>
        <taxon>Peronosporales</taxon>
        <taxon>Peronosporaceae</taxon>
        <taxon>Phytophthora</taxon>
    </lineage>
</organism>
<dbReference type="InterPro" id="IPR039116">
    <property type="entry name" value="CCDC93"/>
</dbReference>
<feature type="domain" description="CCDC93 N-terminal" evidence="5">
    <location>
        <begin position="33"/>
        <end position="149"/>
    </location>
</feature>
<evidence type="ECO:0000259" key="5">
    <source>
        <dbReference type="Pfam" id="PF21673"/>
    </source>
</evidence>
<protein>
    <submittedName>
        <fullName evidence="6">Uncharacterized protein</fullName>
    </submittedName>
</protein>
<evidence type="ECO:0000256" key="3">
    <source>
        <dbReference type="SAM" id="Coils"/>
    </source>
</evidence>
<dbReference type="KEGG" id="pif:PITG_04061"/>
<comment type="similarity">
    <text evidence="1">Belongs to the CCDC93 family.</text>
</comment>
<feature type="coiled-coil region" evidence="3">
    <location>
        <begin position="285"/>
        <end position="423"/>
    </location>
</feature>
<dbReference type="RefSeq" id="XP_002905774.1">
    <property type="nucleotide sequence ID" value="XM_002905728.1"/>
</dbReference>
<proteinExistence type="inferred from homology"/>
<dbReference type="InterPro" id="IPR019159">
    <property type="entry name" value="CCDC93_CC"/>
</dbReference>
<evidence type="ECO:0000256" key="1">
    <source>
        <dbReference type="ARBA" id="ARBA00007219"/>
    </source>
</evidence>
<dbReference type="Pfam" id="PF21673">
    <property type="entry name" value="CCDC93_N"/>
    <property type="match status" value="1"/>
</dbReference>